<evidence type="ECO:0000313" key="6">
    <source>
        <dbReference type="EMBL" id="GIJ70913.1"/>
    </source>
</evidence>
<dbReference type="PROSITE" id="PS51118">
    <property type="entry name" value="HTH_HXLR"/>
    <property type="match status" value="1"/>
</dbReference>
<protein>
    <submittedName>
        <fullName evidence="6">Transcriptional regulator</fullName>
    </submittedName>
</protein>
<feature type="domain" description="HTH hxlR-type" evidence="5">
    <location>
        <begin position="23"/>
        <end position="115"/>
    </location>
</feature>
<evidence type="ECO:0000259" key="5">
    <source>
        <dbReference type="PROSITE" id="PS51118"/>
    </source>
</evidence>
<evidence type="ECO:0000313" key="7">
    <source>
        <dbReference type="Proteomes" id="UP000635606"/>
    </source>
</evidence>
<dbReference type="Gene3D" id="1.10.10.10">
    <property type="entry name" value="Winged helix-like DNA-binding domain superfamily/Winged helix DNA-binding domain"/>
    <property type="match status" value="1"/>
</dbReference>
<gene>
    <name evidence="6" type="ORF">Voc01_058300</name>
</gene>
<dbReference type="Proteomes" id="UP000635606">
    <property type="component" value="Unassembled WGS sequence"/>
</dbReference>
<dbReference type="InterPro" id="IPR036390">
    <property type="entry name" value="WH_DNA-bd_sf"/>
</dbReference>
<dbReference type="GO" id="GO:0003677">
    <property type="term" value="F:DNA binding"/>
    <property type="evidence" value="ECO:0007669"/>
    <property type="project" value="UniProtKB-KW"/>
</dbReference>
<dbReference type="SUPFAM" id="SSF46785">
    <property type="entry name" value="Winged helix' DNA-binding domain"/>
    <property type="match status" value="1"/>
</dbReference>
<dbReference type="InterPro" id="IPR036388">
    <property type="entry name" value="WH-like_DNA-bd_sf"/>
</dbReference>
<keyword evidence="7" id="KW-1185">Reference proteome</keyword>
<accession>A0A8J3ZZ68</accession>
<dbReference type="Pfam" id="PF01638">
    <property type="entry name" value="HxlR"/>
    <property type="match status" value="1"/>
</dbReference>
<proteinExistence type="predicted"/>
<keyword evidence="3" id="KW-0804">Transcription</keyword>
<dbReference type="InterPro" id="IPR002577">
    <property type="entry name" value="HTH_HxlR"/>
</dbReference>
<name>A0A8J3ZZ68_9ACTN</name>
<evidence type="ECO:0000256" key="4">
    <source>
        <dbReference type="SAM" id="MobiDB-lite"/>
    </source>
</evidence>
<dbReference type="AlphaFoldDB" id="A0A8J3ZZ68"/>
<comment type="caution">
    <text evidence="6">The sequence shown here is derived from an EMBL/GenBank/DDBJ whole genome shotgun (WGS) entry which is preliminary data.</text>
</comment>
<evidence type="ECO:0000256" key="1">
    <source>
        <dbReference type="ARBA" id="ARBA00023015"/>
    </source>
</evidence>
<feature type="region of interest" description="Disordered" evidence="4">
    <location>
        <begin position="1"/>
        <end position="21"/>
    </location>
</feature>
<evidence type="ECO:0000256" key="3">
    <source>
        <dbReference type="ARBA" id="ARBA00023163"/>
    </source>
</evidence>
<evidence type="ECO:0000256" key="2">
    <source>
        <dbReference type="ARBA" id="ARBA00023125"/>
    </source>
</evidence>
<sequence>MGRSEHVSTPLPGRPVRGSRSGRPVMAILDLLGRRWTLRVLWELRADPVPTFRTLQHRCDGVSSSVLAERLSELREAALVERTEDGYRLTDQGRTLLDTLAPLETWARTWHPTPP</sequence>
<reference evidence="6" key="1">
    <citation type="submission" date="2021-01" db="EMBL/GenBank/DDBJ databases">
        <title>Whole genome shotgun sequence of Virgisporangium ochraceum NBRC 16418.</title>
        <authorList>
            <person name="Komaki H."/>
            <person name="Tamura T."/>
        </authorList>
    </citation>
    <scope>NUCLEOTIDE SEQUENCE</scope>
    <source>
        <strain evidence="6">NBRC 16418</strain>
    </source>
</reference>
<keyword evidence="1" id="KW-0805">Transcription regulation</keyword>
<dbReference type="PANTHER" id="PTHR33204">
    <property type="entry name" value="TRANSCRIPTIONAL REGULATOR, MARR FAMILY"/>
    <property type="match status" value="1"/>
</dbReference>
<dbReference type="EMBL" id="BOPH01000083">
    <property type="protein sequence ID" value="GIJ70913.1"/>
    <property type="molecule type" value="Genomic_DNA"/>
</dbReference>
<keyword evidence="2" id="KW-0238">DNA-binding</keyword>
<organism evidence="6 7">
    <name type="scientific">Virgisporangium ochraceum</name>
    <dbReference type="NCBI Taxonomy" id="65505"/>
    <lineage>
        <taxon>Bacteria</taxon>
        <taxon>Bacillati</taxon>
        <taxon>Actinomycetota</taxon>
        <taxon>Actinomycetes</taxon>
        <taxon>Micromonosporales</taxon>
        <taxon>Micromonosporaceae</taxon>
        <taxon>Virgisporangium</taxon>
    </lineage>
</organism>
<dbReference type="PANTHER" id="PTHR33204:SF37">
    <property type="entry name" value="HTH-TYPE TRANSCRIPTIONAL REGULATOR YODB"/>
    <property type="match status" value="1"/>
</dbReference>